<dbReference type="RefSeq" id="XP_056486338.1">
    <property type="nucleotide sequence ID" value="XM_056635718.1"/>
</dbReference>
<evidence type="ECO:0000313" key="3">
    <source>
        <dbReference type="Proteomes" id="UP001147747"/>
    </source>
</evidence>
<dbReference type="Proteomes" id="UP001147747">
    <property type="component" value="Unassembled WGS sequence"/>
</dbReference>
<dbReference type="AlphaFoldDB" id="A0A9W9VSW5"/>
<comment type="caution">
    <text evidence="2">The sequence shown here is derived from an EMBL/GenBank/DDBJ whole genome shotgun (WGS) entry which is preliminary data.</text>
</comment>
<dbReference type="EMBL" id="JAPZBU010000009">
    <property type="protein sequence ID" value="KAJ5388540.1"/>
    <property type="molecule type" value="Genomic_DNA"/>
</dbReference>
<reference evidence="2" key="2">
    <citation type="journal article" date="2023" name="IMA Fungus">
        <title>Comparative genomic study of the Penicillium genus elucidates a diverse pangenome and 15 lateral gene transfer events.</title>
        <authorList>
            <person name="Petersen C."/>
            <person name="Sorensen T."/>
            <person name="Nielsen M.R."/>
            <person name="Sondergaard T.E."/>
            <person name="Sorensen J.L."/>
            <person name="Fitzpatrick D.A."/>
            <person name="Frisvad J.C."/>
            <person name="Nielsen K.L."/>
        </authorList>
    </citation>
    <scope>NUCLEOTIDE SEQUENCE</scope>
    <source>
        <strain evidence="2">IBT 29677</strain>
    </source>
</reference>
<dbReference type="Gene3D" id="3.80.10.10">
    <property type="entry name" value="Ribonuclease Inhibitor"/>
    <property type="match status" value="1"/>
</dbReference>
<feature type="domain" description="F-box" evidence="1">
    <location>
        <begin position="8"/>
        <end position="53"/>
    </location>
</feature>
<keyword evidence="3" id="KW-1185">Reference proteome</keyword>
<sequence length="542" mass="60716">MNRTQSTLSSIEEVPQECLMQILDHLVPSDAASAGSASRTLNISSEESLYRQIDIDWTQPPLKRVLSLFRVVHQRPDLAAHIRHVRMISSRLEYPAKDQLSQWYPPKVDGNWEELSASFKSEVDTAKEIVSRAQFPSPQRWMQALDQGDPYAFVAIILSQLHNLRSLRLDYTFVWQSGFPGLMIRHALLSAPPNTLSKFSELSIVEYGLNVPCSRVSQGNPSSCIFPEAFPTCDPDQFAGWFYFPSLQSLEIWLQNFSGVDLSNVNHLAKLKRLVIMESYIDENEVRDLLSLLSSIETIHLGLVYPSQDEAAGSDIESPRPPFRKQTKGAFLEGLLSIGGTVKNLSISIELCPINLGSQWDENDFGNIEEGLLPFRGFLKRLPHLETAELPAAMLFGWVHDDAQGLSKLLPSTLQKLAIRENLHCVARDTQVVEDFSPGETYEWGLDAVARAIQKFLPSAQTSAPLLKTIIIRDFAMDSRGHIAQEETTVARSLCQDLGLDMHIALSPDALPAGFWTASRTLHEYVTTWRPLDPISSESPFC</sequence>
<dbReference type="InterPro" id="IPR032675">
    <property type="entry name" value="LRR_dom_sf"/>
</dbReference>
<dbReference type="SUPFAM" id="SSF52047">
    <property type="entry name" value="RNI-like"/>
    <property type="match status" value="1"/>
</dbReference>
<organism evidence="2 3">
    <name type="scientific">Penicillium cosmopolitanum</name>
    <dbReference type="NCBI Taxonomy" id="1131564"/>
    <lineage>
        <taxon>Eukaryota</taxon>
        <taxon>Fungi</taxon>
        <taxon>Dikarya</taxon>
        <taxon>Ascomycota</taxon>
        <taxon>Pezizomycotina</taxon>
        <taxon>Eurotiomycetes</taxon>
        <taxon>Eurotiomycetidae</taxon>
        <taxon>Eurotiales</taxon>
        <taxon>Aspergillaceae</taxon>
        <taxon>Penicillium</taxon>
    </lineage>
</organism>
<protein>
    <recommendedName>
        <fullName evidence="1">F-box domain-containing protein</fullName>
    </recommendedName>
</protein>
<dbReference type="GeneID" id="81374698"/>
<accession>A0A9W9VSW5</accession>
<reference evidence="2" key="1">
    <citation type="submission" date="2022-12" db="EMBL/GenBank/DDBJ databases">
        <authorList>
            <person name="Petersen C."/>
        </authorList>
    </citation>
    <scope>NUCLEOTIDE SEQUENCE</scope>
    <source>
        <strain evidence="2">IBT 29677</strain>
    </source>
</reference>
<evidence type="ECO:0000259" key="1">
    <source>
        <dbReference type="PROSITE" id="PS50181"/>
    </source>
</evidence>
<evidence type="ECO:0000313" key="2">
    <source>
        <dbReference type="EMBL" id="KAJ5388540.1"/>
    </source>
</evidence>
<dbReference type="OrthoDB" id="4191831at2759"/>
<gene>
    <name evidence="2" type="ORF">N7509_011081</name>
</gene>
<dbReference type="PROSITE" id="PS50181">
    <property type="entry name" value="FBOX"/>
    <property type="match status" value="1"/>
</dbReference>
<name>A0A9W9VSW5_9EURO</name>
<proteinExistence type="predicted"/>
<dbReference type="InterPro" id="IPR001810">
    <property type="entry name" value="F-box_dom"/>
</dbReference>